<dbReference type="OMA" id="TFPDPNF"/>
<keyword evidence="4" id="KW-1185">Reference proteome</keyword>
<evidence type="ECO:0000256" key="1">
    <source>
        <dbReference type="ARBA" id="ARBA00011047"/>
    </source>
</evidence>
<name>B8BTJ3_THAPS</name>
<sequence length="375" mass="42973">MEEHRVEESDDVVDDGVEETSRPKPTAAEVHACQFSSWYASFRNMKLTPKDNTTTQSTTDDTTNEEFELHAQPTKKLRKNVTIESIIIRPLPSDFIEYLLSDGVRLPDCATKVSSCMKDNNNDDGRWDSDDDDEGNNSQSSTEELKKYSFPSLTAEIQSALSVLGGTVNKGCMPKLNWSSPKDATWMNCGSLKCTKVGDVYLLLKSSEFVSFDLESAWEDLAVESEDETSHDTKKNGMNNLAMHDRNNASNTNRIPHDFQYELVLRKWCNLHPSMEFRCYVYDHELVGISQRHPSKYYPYLQPPSDETSHPIVNIIQQFFDIYVRNRFAQGAVHSQERTWIIDVNVWGSRTDALLFDWKELAELGDSSHLFQWPR</sequence>
<feature type="compositionally biased region" description="Acidic residues" evidence="2">
    <location>
        <begin position="8"/>
        <end position="18"/>
    </location>
</feature>
<gene>
    <name evidence="3" type="ORF">THAPSDRAFT_2157</name>
</gene>
<comment type="similarity">
    <text evidence="1">Belongs to the CDC123 family.</text>
</comment>
<reference evidence="3 4" key="2">
    <citation type="journal article" date="2008" name="Nature">
        <title>The Phaeodactylum genome reveals the evolutionary history of diatom genomes.</title>
        <authorList>
            <person name="Bowler C."/>
            <person name="Allen A.E."/>
            <person name="Badger J.H."/>
            <person name="Grimwood J."/>
            <person name="Jabbari K."/>
            <person name="Kuo A."/>
            <person name="Maheswari U."/>
            <person name="Martens C."/>
            <person name="Maumus F."/>
            <person name="Otillar R.P."/>
            <person name="Rayko E."/>
            <person name="Salamov A."/>
            <person name="Vandepoele K."/>
            <person name="Beszteri B."/>
            <person name="Gruber A."/>
            <person name="Heijde M."/>
            <person name="Katinka M."/>
            <person name="Mock T."/>
            <person name="Valentin K."/>
            <person name="Verret F."/>
            <person name="Berges J.A."/>
            <person name="Brownlee C."/>
            <person name="Cadoret J.P."/>
            <person name="Chiovitti A."/>
            <person name="Choi C.J."/>
            <person name="Coesel S."/>
            <person name="De Martino A."/>
            <person name="Detter J.C."/>
            <person name="Durkin C."/>
            <person name="Falciatore A."/>
            <person name="Fournet J."/>
            <person name="Haruta M."/>
            <person name="Huysman M.J."/>
            <person name="Jenkins B.D."/>
            <person name="Jiroutova K."/>
            <person name="Jorgensen R.E."/>
            <person name="Joubert Y."/>
            <person name="Kaplan A."/>
            <person name="Kroger N."/>
            <person name="Kroth P.G."/>
            <person name="La Roche J."/>
            <person name="Lindquist E."/>
            <person name="Lommer M."/>
            <person name="Martin-Jezequel V."/>
            <person name="Lopez P.J."/>
            <person name="Lucas S."/>
            <person name="Mangogna M."/>
            <person name="McGinnis K."/>
            <person name="Medlin L.K."/>
            <person name="Montsant A."/>
            <person name="Oudot-Le Secq M.P."/>
            <person name="Napoli C."/>
            <person name="Obornik M."/>
            <person name="Parker M.S."/>
            <person name="Petit J.L."/>
            <person name="Porcel B.M."/>
            <person name="Poulsen N."/>
            <person name="Robison M."/>
            <person name="Rychlewski L."/>
            <person name="Rynearson T.A."/>
            <person name="Schmutz J."/>
            <person name="Shapiro H."/>
            <person name="Siaut M."/>
            <person name="Stanley M."/>
            <person name="Sussman M.R."/>
            <person name="Taylor A.R."/>
            <person name="Vardi A."/>
            <person name="von Dassow P."/>
            <person name="Vyverman W."/>
            <person name="Willis A."/>
            <person name="Wyrwicz L.S."/>
            <person name="Rokhsar D.S."/>
            <person name="Weissenbach J."/>
            <person name="Armbrust E.V."/>
            <person name="Green B.R."/>
            <person name="Van de Peer Y."/>
            <person name="Grigoriev I.V."/>
        </authorList>
    </citation>
    <scope>NUCLEOTIDE SEQUENCE [LARGE SCALE GENOMIC DNA]</scope>
    <source>
        <strain evidence="3 4">CCMP1335</strain>
    </source>
</reference>
<feature type="region of interest" description="Disordered" evidence="2">
    <location>
        <begin position="1"/>
        <end position="28"/>
    </location>
</feature>
<evidence type="ECO:0008006" key="5">
    <source>
        <dbReference type="Google" id="ProtNLM"/>
    </source>
</evidence>
<dbReference type="KEGG" id="tps:THAPSDRAFT_2157"/>
<dbReference type="PANTHER" id="PTHR15323">
    <property type="entry name" value="D123 PROTEIN"/>
    <property type="match status" value="1"/>
</dbReference>
<reference evidence="3 4" key="1">
    <citation type="journal article" date="2004" name="Science">
        <title>The genome of the diatom Thalassiosira pseudonana: ecology, evolution, and metabolism.</title>
        <authorList>
            <person name="Armbrust E.V."/>
            <person name="Berges J.A."/>
            <person name="Bowler C."/>
            <person name="Green B.R."/>
            <person name="Martinez D."/>
            <person name="Putnam N.H."/>
            <person name="Zhou S."/>
            <person name="Allen A.E."/>
            <person name="Apt K.E."/>
            <person name="Bechner M."/>
            <person name="Brzezinski M.A."/>
            <person name="Chaal B.K."/>
            <person name="Chiovitti A."/>
            <person name="Davis A.K."/>
            <person name="Demarest M.S."/>
            <person name="Detter J.C."/>
            <person name="Glavina T."/>
            <person name="Goodstein D."/>
            <person name="Hadi M.Z."/>
            <person name="Hellsten U."/>
            <person name="Hildebrand M."/>
            <person name="Jenkins B.D."/>
            <person name="Jurka J."/>
            <person name="Kapitonov V.V."/>
            <person name="Kroger N."/>
            <person name="Lau W.W."/>
            <person name="Lane T.W."/>
            <person name="Larimer F.W."/>
            <person name="Lippmeier J.C."/>
            <person name="Lucas S."/>
            <person name="Medina M."/>
            <person name="Montsant A."/>
            <person name="Obornik M."/>
            <person name="Parker M.S."/>
            <person name="Palenik B."/>
            <person name="Pazour G.J."/>
            <person name="Richardson P.M."/>
            <person name="Rynearson T.A."/>
            <person name="Saito M.A."/>
            <person name="Schwartz D.C."/>
            <person name="Thamatrakoln K."/>
            <person name="Valentin K."/>
            <person name="Vardi A."/>
            <person name="Wilkerson F.P."/>
            <person name="Rokhsar D.S."/>
        </authorList>
    </citation>
    <scope>NUCLEOTIDE SEQUENCE [LARGE SCALE GENOMIC DNA]</scope>
    <source>
        <strain evidence="3 4">CCMP1335</strain>
    </source>
</reference>
<evidence type="ECO:0000313" key="4">
    <source>
        <dbReference type="Proteomes" id="UP000001449"/>
    </source>
</evidence>
<organism evidence="3 4">
    <name type="scientific">Thalassiosira pseudonana</name>
    <name type="common">Marine diatom</name>
    <name type="synonym">Cyclotella nana</name>
    <dbReference type="NCBI Taxonomy" id="35128"/>
    <lineage>
        <taxon>Eukaryota</taxon>
        <taxon>Sar</taxon>
        <taxon>Stramenopiles</taxon>
        <taxon>Ochrophyta</taxon>
        <taxon>Bacillariophyta</taxon>
        <taxon>Coscinodiscophyceae</taxon>
        <taxon>Thalassiosirophycidae</taxon>
        <taxon>Thalassiosirales</taxon>
        <taxon>Thalassiosiraceae</taxon>
        <taxon>Thalassiosira</taxon>
    </lineage>
</organism>
<dbReference type="AlphaFoldDB" id="B8BTJ3"/>
<feature type="region of interest" description="Disordered" evidence="2">
    <location>
        <begin position="120"/>
        <end position="147"/>
    </location>
</feature>
<accession>B8BTJ3</accession>
<dbReference type="PaxDb" id="35128-Thaps2157"/>
<dbReference type="STRING" id="35128.B8BTJ3"/>
<proteinExistence type="inferred from homology"/>
<dbReference type="HOGENOM" id="CLU_034402_2_0_1"/>
<dbReference type="RefSeq" id="XP_002287662.1">
    <property type="nucleotide sequence ID" value="XM_002287626.1"/>
</dbReference>
<dbReference type="GeneID" id="7452199"/>
<dbReference type="EMBL" id="CM000639">
    <property type="protein sequence ID" value="EED95105.1"/>
    <property type="molecule type" value="Genomic_DNA"/>
</dbReference>
<dbReference type="InterPro" id="IPR009772">
    <property type="entry name" value="CDC123"/>
</dbReference>
<protein>
    <recommendedName>
        <fullName evidence="5">Cell division cycle protein 123</fullName>
    </recommendedName>
</protein>
<dbReference type="InParanoid" id="B8BTJ3"/>
<evidence type="ECO:0000256" key="2">
    <source>
        <dbReference type="SAM" id="MobiDB-lite"/>
    </source>
</evidence>
<dbReference type="PANTHER" id="PTHR15323:SF6">
    <property type="entry name" value="CELL DIVISION CYCLE PROTEIN 123 HOMOLOG"/>
    <property type="match status" value="1"/>
</dbReference>
<dbReference type="Pfam" id="PF07065">
    <property type="entry name" value="D123"/>
    <property type="match status" value="1"/>
</dbReference>
<dbReference type="Proteomes" id="UP000001449">
    <property type="component" value="Chromosome 2"/>
</dbReference>
<feature type="region of interest" description="Disordered" evidence="2">
    <location>
        <begin position="225"/>
        <end position="249"/>
    </location>
</feature>
<dbReference type="eggNOG" id="KOG2983">
    <property type="taxonomic scope" value="Eukaryota"/>
</dbReference>
<dbReference type="GO" id="GO:0005737">
    <property type="term" value="C:cytoplasm"/>
    <property type="evidence" value="ECO:0000318"/>
    <property type="project" value="GO_Central"/>
</dbReference>
<evidence type="ECO:0000313" key="3">
    <source>
        <dbReference type="EMBL" id="EED95105.1"/>
    </source>
</evidence>